<proteinExistence type="predicted"/>
<evidence type="ECO:0000256" key="10">
    <source>
        <dbReference type="RuleBase" id="RU361183"/>
    </source>
</evidence>
<keyword evidence="5 9" id="KW-0378">Hydrolase</keyword>
<dbReference type="Gene3D" id="1.10.10.1940">
    <property type="match status" value="1"/>
</dbReference>
<evidence type="ECO:0000256" key="2">
    <source>
        <dbReference type="ARBA" id="ARBA00022656"/>
    </source>
</evidence>
<comment type="caution">
    <text evidence="14">The sequence shown here is derived from an EMBL/GenBank/DDBJ whole genome shotgun (WGS) entry which is preliminary data.</text>
</comment>
<keyword evidence="6 9" id="KW-0862">Zinc</keyword>
<evidence type="ECO:0000313" key="14">
    <source>
        <dbReference type="EMBL" id="CAH3142197.1"/>
    </source>
</evidence>
<feature type="domain" description="Peptidase M12A" evidence="13">
    <location>
        <begin position="62"/>
        <end position="254"/>
    </location>
</feature>
<dbReference type="EC" id="3.4.24.-" evidence="10"/>
<dbReference type="InterPro" id="IPR003582">
    <property type="entry name" value="ShKT_dom"/>
</dbReference>
<feature type="binding site" evidence="9">
    <location>
        <position position="152"/>
    </location>
    <ligand>
        <name>Zn(2+)</name>
        <dbReference type="ChEBI" id="CHEBI:29105"/>
        <note>catalytic</note>
    </ligand>
</feature>
<comment type="caution">
    <text evidence="8">Lacks conserved residue(s) required for the propagation of feature annotation.</text>
</comment>
<dbReference type="SUPFAM" id="SSF55486">
    <property type="entry name" value="Metalloproteases ('zincins'), catalytic domain"/>
    <property type="match status" value="1"/>
</dbReference>
<dbReference type="PRINTS" id="PR00480">
    <property type="entry name" value="ASTACIN"/>
</dbReference>
<gene>
    <name evidence="14" type="ORF">PLOB_00042202</name>
</gene>
<organism evidence="14 15">
    <name type="scientific">Porites lobata</name>
    <dbReference type="NCBI Taxonomy" id="104759"/>
    <lineage>
        <taxon>Eukaryota</taxon>
        <taxon>Metazoa</taxon>
        <taxon>Cnidaria</taxon>
        <taxon>Anthozoa</taxon>
        <taxon>Hexacorallia</taxon>
        <taxon>Scleractinia</taxon>
        <taxon>Fungiina</taxon>
        <taxon>Poritidae</taxon>
        <taxon>Porites</taxon>
    </lineage>
</organism>
<accession>A0ABN8PEN7</accession>
<dbReference type="SMART" id="SM00254">
    <property type="entry name" value="ShKT"/>
    <property type="match status" value="1"/>
</dbReference>
<dbReference type="PANTHER" id="PTHR10127">
    <property type="entry name" value="DISCOIDIN, CUB, EGF, LAMININ , AND ZINC METALLOPROTEASE DOMAIN CONTAINING"/>
    <property type="match status" value="1"/>
</dbReference>
<dbReference type="Pfam" id="PF01400">
    <property type="entry name" value="Astacin"/>
    <property type="match status" value="1"/>
</dbReference>
<keyword evidence="11" id="KW-0732">Signal</keyword>
<feature type="domain" description="ShKT" evidence="12">
    <location>
        <begin position="258"/>
        <end position="293"/>
    </location>
</feature>
<dbReference type="InterPro" id="IPR024079">
    <property type="entry name" value="MetalloPept_cat_dom_sf"/>
</dbReference>
<feature type="binding site" evidence="9">
    <location>
        <position position="156"/>
    </location>
    <ligand>
        <name>Zn(2+)</name>
        <dbReference type="ChEBI" id="CHEBI:29105"/>
        <note>catalytic</note>
    </ligand>
</feature>
<feature type="signal peptide" evidence="11">
    <location>
        <begin position="1"/>
        <end position="15"/>
    </location>
</feature>
<keyword evidence="15" id="KW-1185">Reference proteome</keyword>
<dbReference type="Proteomes" id="UP001159405">
    <property type="component" value="Unassembled WGS sequence"/>
</dbReference>
<keyword evidence="7 9" id="KW-0482">Metalloprotease</keyword>
<evidence type="ECO:0000256" key="6">
    <source>
        <dbReference type="ARBA" id="ARBA00022833"/>
    </source>
</evidence>
<dbReference type="EMBL" id="CALNXK010000068">
    <property type="protein sequence ID" value="CAH3142197.1"/>
    <property type="molecule type" value="Genomic_DNA"/>
</dbReference>
<dbReference type="CDD" id="cd04280">
    <property type="entry name" value="ZnMc_astacin_like"/>
    <property type="match status" value="1"/>
</dbReference>
<evidence type="ECO:0000256" key="9">
    <source>
        <dbReference type="PROSITE-ProRule" id="PRU01211"/>
    </source>
</evidence>
<feature type="binding site" evidence="9">
    <location>
        <position position="162"/>
    </location>
    <ligand>
        <name>Zn(2+)</name>
        <dbReference type="ChEBI" id="CHEBI:29105"/>
        <note>catalytic</note>
    </ligand>
</feature>
<dbReference type="InterPro" id="IPR006026">
    <property type="entry name" value="Peptidase_Metallo"/>
</dbReference>
<feature type="active site" evidence="9">
    <location>
        <position position="153"/>
    </location>
</feature>
<comment type="cofactor">
    <cofactor evidence="9 10">
        <name>Zn(2+)</name>
        <dbReference type="ChEBI" id="CHEBI:29105"/>
    </cofactor>
    <text evidence="9 10">Binds 1 zinc ion per subunit.</text>
</comment>
<evidence type="ECO:0000256" key="4">
    <source>
        <dbReference type="ARBA" id="ARBA00022723"/>
    </source>
</evidence>
<keyword evidence="3 9" id="KW-0645">Protease</keyword>
<protein>
    <recommendedName>
        <fullName evidence="10">Metalloendopeptidase</fullName>
        <ecNumber evidence="10">3.4.24.-</ecNumber>
    </recommendedName>
</protein>
<dbReference type="PROSITE" id="PS51670">
    <property type="entry name" value="SHKT"/>
    <property type="match status" value="1"/>
</dbReference>
<evidence type="ECO:0000256" key="7">
    <source>
        <dbReference type="ARBA" id="ARBA00023049"/>
    </source>
</evidence>
<sequence length="293" mass="32998">MKAMWFLFLLPLVGAQIGSHRPEENVGINDPKLFEGDMILTDAQRMAAMLGDDVSKAGLGRASIRKNLWPGAVLIYQLDPAIERNSKAMAAINKAMELWRTQTCVRFKKRTNENAYVYIHIGSGCTSHVGKTGQRQMLSLARGCWYTATVAHEFGHALGFYHEQSRPDRDDYVIINWNNIQQGPAFAFNKYPRSIIDSLGTPYDYGSVMHYESFAFSKNKRPTIVAKRQGVTLGNRKGPSTIDVKQMNLLYKCSGGGCDDKNVNCPNWAKKGYCKGRYERWMSTNCPKSCKKC</sequence>
<dbReference type="PROSITE" id="PS51864">
    <property type="entry name" value="ASTACIN"/>
    <property type="match status" value="1"/>
</dbReference>
<feature type="chain" id="PRO_5045238547" description="Metalloendopeptidase" evidence="11">
    <location>
        <begin position="16"/>
        <end position="293"/>
    </location>
</feature>
<keyword evidence="4 9" id="KW-0479">Metal-binding</keyword>
<reference evidence="14 15" key="1">
    <citation type="submission" date="2022-05" db="EMBL/GenBank/DDBJ databases">
        <authorList>
            <consortium name="Genoscope - CEA"/>
            <person name="William W."/>
        </authorList>
    </citation>
    <scope>NUCLEOTIDE SEQUENCE [LARGE SCALE GENOMIC DNA]</scope>
</reference>
<evidence type="ECO:0000259" key="12">
    <source>
        <dbReference type="PROSITE" id="PS51670"/>
    </source>
</evidence>
<name>A0ABN8PEN7_9CNID</name>
<evidence type="ECO:0000256" key="8">
    <source>
        <dbReference type="PROSITE-ProRule" id="PRU01005"/>
    </source>
</evidence>
<dbReference type="PANTHER" id="PTHR10127:SF780">
    <property type="entry name" value="METALLOENDOPEPTIDASE"/>
    <property type="match status" value="1"/>
</dbReference>
<dbReference type="Pfam" id="PF01549">
    <property type="entry name" value="ShK"/>
    <property type="match status" value="1"/>
</dbReference>
<dbReference type="InterPro" id="IPR034035">
    <property type="entry name" value="Astacin-like_dom"/>
</dbReference>
<evidence type="ECO:0000256" key="5">
    <source>
        <dbReference type="ARBA" id="ARBA00022801"/>
    </source>
</evidence>
<dbReference type="SMART" id="SM00235">
    <property type="entry name" value="ZnMc"/>
    <property type="match status" value="1"/>
</dbReference>
<evidence type="ECO:0000259" key="13">
    <source>
        <dbReference type="PROSITE" id="PS51864"/>
    </source>
</evidence>
<keyword evidence="2" id="KW-0800">Toxin</keyword>
<comment type="function">
    <text evidence="1">Metalloprotease.</text>
</comment>
<dbReference type="InterPro" id="IPR001506">
    <property type="entry name" value="Peptidase_M12A"/>
</dbReference>
<evidence type="ECO:0000256" key="1">
    <source>
        <dbReference type="ARBA" id="ARBA00002657"/>
    </source>
</evidence>
<evidence type="ECO:0000313" key="15">
    <source>
        <dbReference type="Proteomes" id="UP001159405"/>
    </source>
</evidence>
<dbReference type="Gene3D" id="3.40.390.10">
    <property type="entry name" value="Collagenase (Catalytic Domain)"/>
    <property type="match status" value="1"/>
</dbReference>
<evidence type="ECO:0000256" key="3">
    <source>
        <dbReference type="ARBA" id="ARBA00022670"/>
    </source>
</evidence>
<evidence type="ECO:0000256" key="11">
    <source>
        <dbReference type="SAM" id="SignalP"/>
    </source>
</evidence>